<dbReference type="SUPFAM" id="SSF81606">
    <property type="entry name" value="PP2C-like"/>
    <property type="match status" value="1"/>
</dbReference>
<keyword evidence="1" id="KW-0378">Hydrolase</keyword>
<keyword evidence="2" id="KW-1185">Reference proteome</keyword>
<name>A0ABD1HX01_SALDI</name>
<organism evidence="1 2">
    <name type="scientific">Salvia divinorum</name>
    <name type="common">Maria pastora</name>
    <name type="synonym">Diviner's sage</name>
    <dbReference type="NCBI Taxonomy" id="28513"/>
    <lineage>
        <taxon>Eukaryota</taxon>
        <taxon>Viridiplantae</taxon>
        <taxon>Streptophyta</taxon>
        <taxon>Embryophyta</taxon>
        <taxon>Tracheophyta</taxon>
        <taxon>Spermatophyta</taxon>
        <taxon>Magnoliopsida</taxon>
        <taxon>eudicotyledons</taxon>
        <taxon>Gunneridae</taxon>
        <taxon>Pentapetalae</taxon>
        <taxon>asterids</taxon>
        <taxon>lamiids</taxon>
        <taxon>Lamiales</taxon>
        <taxon>Lamiaceae</taxon>
        <taxon>Nepetoideae</taxon>
        <taxon>Mentheae</taxon>
        <taxon>Salviinae</taxon>
        <taxon>Salvia</taxon>
        <taxon>Salvia subgen. Calosphace</taxon>
    </lineage>
</organism>
<accession>A0ABD1HX01</accession>
<protein>
    <submittedName>
        <fullName evidence="1">Protein-serine/threonine phosphatase</fullName>
        <ecNumber evidence="1">3.1.3.16</ecNumber>
    </submittedName>
</protein>
<evidence type="ECO:0000313" key="1">
    <source>
        <dbReference type="EMBL" id="KAL1560983.1"/>
    </source>
</evidence>
<dbReference type="Gene3D" id="3.60.40.10">
    <property type="entry name" value="PPM-type phosphatase domain"/>
    <property type="match status" value="1"/>
</dbReference>
<dbReference type="Proteomes" id="UP001567538">
    <property type="component" value="Unassembled WGS sequence"/>
</dbReference>
<reference evidence="1 2" key="1">
    <citation type="submission" date="2024-06" db="EMBL/GenBank/DDBJ databases">
        <title>A chromosome level genome sequence of Diviner's sage (Salvia divinorum).</title>
        <authorList>
            <person name="Ford S.A."/>
            <person name="Ro D.-K."/>
            <person name="Ness R.W."/>
            <person name="Phillips M.A."/>
        </authorList>
    </citation>
    <scope>NUCLEOTIDE SEQUENCE [LARGE SCALE GENOMIC DNA]</scope>
    <source>
        <strain evidence="1">SAF-2024a</strain>
        <tissue evidence="1">Leaf</tissue>
    </source>
</reference>
<dbReference type="EC" id="3.1.3.16" evidence="1"/>
<gene>
    <name evidence="1" type="ORF">AAHA92_11129</name>
</gene>
<comment type="caution">
    <text evidence="1">The sequence shown here is derived from an EMBL/GenBank/DDBJ whole genome shotgun (WGS) entry which is preliminary data.</text>
</comment>
<dbReference type="EMBL" id="JBEAFC010000004">
    <property type="protein sequence ID" value="KAL1560983.1"/>
    <property type="molecule type" value="Genomic_DNA"/>
</dbReference>
<proteinExistence type="predicted"/>
<dbReference type="GO" id="GO:0004722">
    <property type="term" value="F:protein serine/threonine phosphatase activity"/>
    <property type="evidence" value="ECO:0007669"/>
    <property type="project" value="UniProtKB-EC"/>
</dbReference>
<evidence type="ECO:0000313" key="2">
    <source>
        <dbReference type="Proteomes" id="UP001567538"/>
    </source>
</evidence>
<dbReference type="InterPro" id="IPR036457">
    <property type="entry name" value="PPM-type-like_dom_sf"/>
</dbReference>
<dbReference type="AlphaFoldDB" id="A0ABD1HX01"/>
<sequence length="66" mass="7436">MNLKGKGTLFRTRVALYQSFQVMSNEEAVKCIRQIKDAKSAAKRLNEEALARKSTDDISCIVVRFG</sequence>